<dbReference type="RefSeq" id="XP_062773261.1">
    <property type="nucleotide sequence ID" value="XM_062917210.1"/>
</dbReference>
<name>A0AAX4HZ14_9PEZI</name>
<evidence type="ECO:0000313" key="2">
    <source>
        <dbReference type="EMBL" id="WQF76037.1"/>
    </source>
</evidence>
<keyword evidence="3" id="KW-1185">Reference proteome</keyword>
<protein>
    <submittedName>
        <fullName evidence="2">Uncharacterized protein</fullName>
    </submittedName>
</protein>
<reference evidence="3" key="1">
    <citation type="journal article" date="2023" name="bioRxiv">
        <title>Complete genome of the Medicago anthracnose fungus, Colletotrichum destructivum, reveals a mini-chromosome-like region within a core chromosome.</title>
        <authorList>
            <person name="Lapalu N."/>
            <person name="Simon A."/>
            <person name="Lu A."/>
            <person name="Plaumann P.-L."/>
            <person name="Amselem J."/>
            <person name="Pigne S."/>
            <person name="Auger A."/>
            <person name="Koch C."/>
            <person name="Dallery J.-F."/>
            <person name="O'Connell R.J."/>
        </authorList>
    </citation>
    <scope>NUCLEOTIDE SEQUENCE [LARGE SCALE GENOMIC DNA]</scope>
    <source>
        <strain evidence="3">CBS 520.97</strain>
    </source>
</reference>
<organism evidence="2 3">
    <name type="scientific">Colletotrichum destructivum</name>
    <dbReference type="NCBI Taxonomy" id="34406"/>
    <lineage>
        <taxon>Eukaryota</taxon>
        <taxon>Fungi</taxon>
        <taxon>Dikarya</taxon>
        <taxon>Ascomycota</taxon>
        <taxon>Pezizomycotina</taxon>
        <taxon>Sordariomycetes</taxon>
        <taxon>Hypocreomycetidae</taxon>
        <taxon>Glomerellales</taxon>
        <taxon>Glomerellaceae</taxon>
        <taxon>Colletotrichum</taxon>
        <taxon>Colletotrichum destructivum species complex</taxon>
    </lineage>
</organism>
<dbReference type="GeneID" id="87937554"/>
<evidence type="ECO:0000313" key="3">
    <source>
        <dbReference type="Proteomes" id="UP001322277"/>
    </source>
</evidence>
<dbReference type="KEGG" id="cdet:87937554"/>
<feature type="compositionally biased region" description="Polar residues" evidence="1">
    <location>
        <begin position="110"/>
        <end position="120"/>
    </location>
</feature>
<dbReference type="Proteomes" id="UP001322277">
    <property type="component" value="Chromosome 1"/>
</dbReference>
<dbReference type="AlphaFoldDB" id="A0AAX4HZ14"/>
<feature type="region of interest" description="Disordered" evidence="1">
    <location>
        <begin position="101"/>
        <end position="137"/>
    </location>
</feature>
<accession>A0AAX4HZ14</accession>
<sequence length="137" mass="15113">MTASLPSRTRTPLSRQALCVWLSDEFNHETATIVSLSKSGMEVLNICVFSGMHHRRTTPIGHMYANTCLSTLAMDSTMQLALQTSVDTWSSLVLFPRALSSPHLVPSEGPPTSKNSQLRSSDPERTLRHSRQASALF</sequence>
<dbReference type="EMBL" id="CP137305">
    <property type="protein sequence ID" value="WQF76037.1"/>
    <property type="molecule type" value="Genomic_DNA"/>
</dbReference>
<evidence type="ECO:0000256" key="1">
    <source>
        <dbReference type="SAM" id="MobiDB-lite"/>
    </source>
</evidence>
<proteinExistence type="predicted"/>
<gene>
    <name evidence="2" type="ORF">CDEST_01051</name>
</gene>